<name>A0ABV3GZ54_9ACTN</name>
<feature type="region of interest" description="Disordered" evidence="1">
    <location>
        <begin position="33"/>
        <end position="114"/>
    </location>
</feature>
<feature type="compositionally biased region" description="Polar residues" evidence="1">
    <location>
        <begin position="38"/>
        <end position="52"/>
    </location>
</feature>
<keyword evidence="3" id="KW-1185">Reference proteome</keyword>
<accession>A0ABV3GZ54</accession>
<feature type="compositionally biased region" description="Polar residues" evidence="1">
    <location>
        <begin position="75"/>
        <end position="97"/>
    </location>
</feature>
<evidence type="ECO:0000313" key="3">
    <source>
        <dbReference type="Proteomes" id="UP001552427"/>
    </source>
</evidence>
<dbReference type="Proteomes" id="UP001552427">
    <property type="component" value="Unassembled WGS sequence"/>
</dbReference>
<organism evidence="2 3">
    <name type="scientific">Nonomuraea bangladeshensis</name>
    <dbReference type="NCBI Taxonomy" id="404385"/>
    <lineage>
        <taxon>Bacteria</taxon>
        <taxon>Bacillati</taxon>
        <taxon>Actinomycetota</taxon>
        <taxon>Actinomycetes</taxon>
        <taxon>Streptosporangiales</taxon>
        <taxon>Streptosporangiaceae</taxon>
        <taxon>Nonomuraea</taxon>
    </lineage>
</organism>
<proteinExistence type="predicted"/>
<reference evidence="2 3" key="1">
    <citation type="submission" date="2024-06" db="EMBL/GenBank/DDBJ databases">
        <title>The Natural Products Discovery Center: Release of the First 8490 Sequenced Strains for Exploring Actinobacteria Biosynthetic Diversity.</title>
        <authorList>
            <person name="Kalkreuter E."/>
            <person name="Kautsar S.A."/>
            <person name="Yang D."/>
            <person name="Bader C.D."/>
            <person name="Teijaro C.N."/>
            <person name="Fluegel L."/>
            <person name="Davis C.M."/>
            <person name="Simpson J.R."/>
            <person name="Lauterbach L."/>
            <person name="Steele A.D."/>
            <person name="Gui C."/>
            <person name="Meng S."/>
            <person name="Li G."/>
            <person name="Viehrig K."/>
            <person name="Ye F."/>
            <person name="Su P."/>
            <person name="Kiefer A.F."/>
            <person name="Nichols A."/>
            <person name="Cepeda A.J."/>
            <person name="Yan W."/>
            <person name="Fan B."/>
            <person name="Jiang Y."/>
            <person name="Adhikari A."/>
            <person name="Zheng C.-J."/>
            <person name="Schuster L."/>
            <person name="Cowan T.M."/>
            <person name="Smanski M.J."/>
            <person name="Chevrette M.G."/>
            <person name="De Carvalho L.P.S."/>
            <person name="Shen B."/>
        </authorList>
    </citation>
    <scope>NUCLEOTIDE SEQUENCE [LARGE SCALE GENOMIC DNA]</scope>
    <source>
        <strain evidence="2 3">NPDC049574</strain>
    </source>
</reference>
<dbReference type="EMBL" id="JBFARM010000003">
    <property type="protein sequence ID" value="MEV4285559.1"/>
    <property type="molecule type" value="Genomic_DNA"/>
</dbReference>
<evidence type="ECO:0000313" key="2">
    <source>
        <dbReference type="EMBL" id="MEV4285559.1"/>
    </source>
</evidence>
<comment type="caution">
    <text evidence="2">The sequence shown here is derived from an EMBL/GenBank/DDBJ whole genome shotgun (WGS) entry which is preliminary data.</text>
</comment>
<protein>
    <recommendedName>
        <fullName evidence="4">Secreted protein</fullName>
    </recommendedName>
</protein>
<dbReference type="RefSeq" id="WP_364446344.1">
    <property type="nucleotide sequence ID" value="NZ_JBFARM010000003.1"/>
</dbReference>
<evidence type="ECO:0000256" key="1">
    <source>
        <dbReference type="SAM" id="MobiDB-lite"/>
    </source>
</evidence>
<sequence length="276" mass="30168">MAYMNCGYRRICRSSLIWLLIPVMLVGCDRKNRDAASHQPSTSHDKITSSAEPSGRSDGDEPGITIEVPIEVGGNTDNNKQDSGSGNSKQDSGSEQNPKAEEPEPDPTEDAFRSVSAGDCLPVYRTGYGDDWSQSKPPESVSCRGNYAGLFYVTRTGGSGLICPNGRAEDSWRYYSAVSKQTTTLCLRRIWVKNYCVLAVDSGDQSLSVGLSTAVGCNADRVPKPYNRIVVVSDVYRAPPDAHVGYCKKNQYDNRMYWMVLVSGGEDMVCFTDPNA</sequence>
<evidence type="ECO:0008006" key="4">
    <source>
        <dbReference type="Google" id="ProtNLM"/>
    </source>
</evidence>
<gene>
    <name evidence="2" type="ORF">AB0K40_08635</name>
</gene>